<keyword evidence="1" id="KW-0472">Membrane</keyword>
<feature type="transmembrane region" description="Helical" evidence="1">
    <location>
        <begin position="254"/>
        <end position="276"/>
    </location>
</feature>
<dbReference type="InterPro" id="IPR017725">
    <property type="entry name" value="Phosphonate_util-assoc_TM_put"/>
</dbReference>
<protein>
    <submittedName>
        <fullName evidence="3">EamA family transporter</fullName>
    </submittedName>
</protein>
<gene>
    <name evidence="3" type="ORF">NP165_14300</name>
</gene>
<evidence type="ECO:0000259" key="2">
    <source>
        <dbReference type="Pfam" id="PF00892"/>
    </source>
</evidence>
<dbReference type="InterPro" id="IPR037185">
    <property type="entry name" value="EmrE-like"/>
</dbReference>
<dbReference type="SUPFAM" id="SSF103481">
    <property type="entry name" value="Multidrug resistance efflux transporter EmrE"/>
    <property type="match status" value="2"/>
</dbReference>
<sequence length="300" mass="32729">MSLWAIILVVVSAFLHAGWNLLSKSNQASGAAFFLSSATAAALLLSPFIIWYLTIVGLDELSFRFWVLLAISGVAQMIYLLGLGFAYKQADIGVIYPIARALPVLMVGVGTALLGYSITGQAWFSFFLITVGCLFIPLESFKQFNVKNYANLGVVWALFAALGTAGYSIVDKEALSLLHRDFMDIVGDTSSAVFYLGLQFWSISIGFVVYLLATNNMRDFVQAWQIRKPAALAGIMMSTTYGLVLYAMTMTENVSYVVALRQVSIVIGMVFGVFFLSEKLMPTRVLGSGLILLGLILIVN</sequence>
<feature type="transmembrane region" description="Helical" evidence="1">
    <location>
        <begin position="31"/>
        <end position="53"/>
    </location>
</feature>
<dbReference type="InterPro" id="IPR000620">
    <property type="entry name" value="EamA_dom"/>
</dbReference>
<accession>A0ABY5LPT9</accession>
<dbReference type="NCBIfam" id="TIGR03340">
    <property type="entry name" value="phn_DUF6"/>
    <property type="match status" value="1"/>
</dbReference>
<dbReference type="RefSeq" id="WP_257086402.1">
    <property type="nucleotide sequence ID" value="NZ_CP102097.1"/>
</dbReference>
<feature type="transmembrane region" description="Helical" evidence="1">
    <location>
        <begin position="65"/>
        <end position="87"/>
    </location>
</feature>
<feature type="transmembrane region" description="Helical" evidence="1">
    <location>
        <begin position="122"/>
        <end position="138"/>
    </location>
</feature>
<feature type="transmembrane region" description="Helical" evidence="1">
    <location>
        <begin position="6"/>
        <end position="22"/>
    </location>
</feature>
<keyword evidence="1" id="KW-0812">Transmembrane</keyword>
<keyword evidence="1" id="KW-1133">Transmembrane helix</keyword>
<dbReference type="Pfam" id="PF00892">
    <property type="entry name" value="EamA"/>
    <property type="match status" value="1"/>
</dbReference>
<name>A0ABY5LPT9_9VIBR</name>
<dbReference type="Proteomes" id="UP001058602">
    <property type="component" value="Chromosome 2"/>
</dbReference>
<organism evidence="3 4">
    <name type="scientific">Vibrio japonicus</name>
    <dbReference type="NCBI Taxonomy" id="1824638"/>
    <lineage>
        <taxon>Bacteria</taxon>
        <taxon>Pseudomonadati</taxon>
        <taxon>Pseudomonadota</taxon>
        <taxon>Gammaproteobacteria</taxon>
        <taxon>Vibrionales</taxon>
        <taxon>Vibrionaceae</taxon>
        <taxon>Vibrio</taxon>
    </lineage>
</organism>
<feature type="transmembrane region" description="Helical" evidence="1">
    <location>
        <begin position="150"/>
        <end position="170"/>
    </location>
</feature>
<feature type="transmembrane region" description="Helical" evidence="1">
    <location>
        <begin position="283"/>
        <end position="299"/>
    </location>
</feature>
<evidence type="ECO:0000313" key="3">
    <source>
        <dbReference type="EMBL" id="UUM32734.1"/>
    </source>
</evidence>
<dbReference type="Gene3D" id="1.10.3730.20">
    <property type="match status" value="1"/>
</dbReference>
<reference evidence="3" key="1">
    <citation type="submission" date="2022-07" db="EMBL/GenBank/DDBJ databases">
        <title>Complete genome of Vibrio japonicus strain JCM 31412T and phylogenomic assessment of the Nereis clade of the genus Vibrio.</title>
        <authorList>
            <person name="Shlafstein M.D."/>
            <person name="Emsley S.A."/>
            <person name="Ushijima B."/>
            <person name="Videau P."/>
            <person name="Saw J.H."/>
        </authorList>
    </citation>
    <scope>NUCLEOTIDE SEQUENCE</scope>
    <source>
        <strain evidence="3">JCM 31412</strain>
    </source>
</reference>
<keyword evidence="4" id="KW-1185">Reference proteome</keyword>
<proteinExistence type="predicted"/>
<feature type="transmembrane region" description="Helical" evidence="1">
    <location>
        <begin position="190"/>
        <end position="213"/>
    </location>
</feature>
<feature type="transmembrane region" description="Helical" evidence="1">
    <location>
        <begin position="94"/>
        <end position="116"/>
    </location>
</feature>
<evidence type="ECO:0000256" key="1">
    <source>
        <dbReference type="SAM" id="Phobius"/>
    </source>
</evidence>
<feature type="domain" description="EamA" evidence="2">
    <location>
        <begin position="152"/>
        <end position="299"/>
    </location>
</feature>
<evidence type="ECO:0000313" key="4">
    <source>
        <dbReference type="Proteomes" id="UP001058602"/>
    </source>
</evidence>
<dbReference type="EMBL" id="CP102097">
    <property type="protein sequence ID" value="UUM32734.1"/>
    <property type="molecule type" value="Genomic_DNA"/>
</dbReference>